<gene>
    <name evidence="1" type="ORF">Vau01_095610</name>
</gene>
<name>A0A8J3ZIA1_9ACTN</name>
<keyword evidence="2" id="KW-1185">Reference proteome</keyword>
<organism evidence="1 2">
    <name type="scientific">Virgisporangium aurantiacum</name>
    <dbReference type="NCBI Taxonomy" id="175570"/>
    <lineage>
        <taxon>Bacteria</taxon>
        <taxon>Bacillati</taxon>
        <taxon>Actinomycetota</taxon>
        <taxon>Actinomycetes</taxon>
        <taxon>Micromonosporales</taxon>
        <taxon>Micromonosporaceae</taxon>
        <taxon>Virgisporangium</taxon>
    </lineage>
</organism>
<dbReference type="InterPro" id="IPR014729">
    <property type="entry name" value="Rossmann-like_a/b/a_fold"/>
</dbReference>
<proteinExistence type="predicted"/>
<evidence type="ECO:0008006" key="3">
    <source>
        <dbReference type="Google" id="ProtNLM"/>
    </source>
</evidence>
<sequence length="243" mass="27036">MTVHVVQYSGGIGSWAATQRVIAEHGTANLVLLIADTRVEDADLWRFVHDSAARIGVEPTVVADGRSPFEVFHDQRFLGNSRLAPCSAILKQRPARAWLTAHADPADAVLYVGIDWSESRRTAAIVNGWAPWTVRFPMCEPPCLSKQDMLDAARADGLTPPRLYELGFSHNNCGGVCVRGGQKHWLHLLEVFPDRYARAEAQEQQLRVELGDVAILRERRGGVSRPLTLTELRRRHGERSTVS</sequence>
<dbReference type="EMBL" id="BOPG01000074">
    <property type="protein sequence ID" value="GIJ62045.1"/>
    <property type="molecule type" value="Genomic_DNA"/>
</dbReference>
<evidence type="ECO:0000313" key="1">
    <source>
        <dbReference type="EMBL" id="GIJ62045.1"/>
    </source>
</evidence>
<dbReference type="Gene3D" id="3.40.50.620">
    <property type="entry name" value="HUPs"/>
    <property type="match status" value="1"/>
</dbReference>
<dbReference type="SUPFAM" id="SSF52402">
    <property type="entry name" value="Adenine nucleotide alpha hydrolases-like"/>
    <property type="match status" value="1"/>
</dbReference>
<dbReference type="AlphaFoldDB" id="A0A8J3ZIA1"/>
<accession>A0A8J3ZIA1</accession>
<protein>
    <recommendedName>
        <fullName evidence="3">Phosphoadenosine phosphosulfate reductase family protein</fullName>
    </recommendedName>
</protein>
<evidence type="ECO:0000313" key="2">
    <source>
        <dbReference type="Proteomes" id="UP000612585"/>
    </source>
</evidence>
<dbReference type="Proteomes" id="UP000612585">
    <property type="component" value="Unassembled WGS sequence"/>
</dbReference>
<comment type="caution">
    <text evidence="1">The sequence shown here is derived from an EMBL/GenBank/DDBJ whole genome shotgun (WGS) entry which is preliminary data.</text>
</comment>
<dbReference type="RefSeq" id="WP_204007421.1">
    <property type="nucleotide sequence ID" value="NZ_BOPG01000074.1"/>
</dbReference>
<reference evidence="1" key="1">
    <citation type="submission" date="2021-01" db="EMBL/GenBank/DDBJ databases">
        <title>Whole genome shotgun sequence of Virgisporangium aurantiacum NBRC 16421.</title>
        <authorList>
            <person name="Komaki H."/>
            <person name="Tamura T."/>
        </authorList>
    </citation>
    <scope>NUCLEOTIDE SEQUENCE</scope>
    <source>
        <strain evidence="1">NBRC 16421</strain>
    </source>
</reference>